<keyword evidence="1" id="KW-0732">Signal</keyword>
<proteinExistence type="predicted"/>
<evidence type="ECO:0000313" key="2">
    <source>
        <dbReference type="EMBL" id="KAH9825989.1"/>
    </source>
</evidence>
<feature type="signal peptide" evidence="1">
    <location>
        <begin position="1"/>
        <end position="21"/>
    </location>
</feature>
<gene>
    <name evidence="2" type="ORF">Tdes44962_MAKER10113</name>
</gene>
<accession>A0A9W7SP36</accession>
<evidence type="ECO:0000313" key="3">
    <source>
        <dbReference type="Proteomes" id="UP001138500"/>
    </source>
</evidence>
<dbReference type="Proteomes" id="UP001138500">
    <property type="component" value="Unassembled WGS sequence"/>
</dbReference>
<evidence type="ECO:0000256" key="1">
    <source>
        <dbReference type="SAM" id="SignalP"/>
    </source>
</evidence>
<dbReference type="EMBL" id="RIBY02002047">
    <property type="protein sequence ID" value="KAH9825989.1"/>
    <property type="molecule type" value="Genomic_DNA"/>
</dbReference>
<sequence length="115" mass="12987">MKSTSIFNCILASILFNVVYAEVVCAIGRFRPFDTGCIDTDLSTIATAAYSILGTYEDGVLCGDTKWFKQDNCEIQFEMRVQRRYADGETTYGTNYEFYKGLPKTCSYAGNHCYD</sequence>
<reference evidence="2 3" key="1">
    <citation type="journal article" date="2018" name="IMA Fungus">
        <title>IMA Genome-F 10: Nine draft genome sequences of Claviceps purpurea s.lat., including C. arundinis, C. humidiphila, and C. cf. spartinae, pseudomolecules for the pitch canker pathogen Fusarium circinatum, draft genome of Davidsoniella eucalypti, Grosmannia galeiformis, Quambalaria eucalypti, and Teratosphaeria destructans.</title>
        <authorList>
            <person name="Wingfield B.D."/>
            <person name="Liu M."/>
            <person name="Nguyen H.D."/>
            <person name="Lane F.A."/>
            <person name="Morgan S.W."/>
            <person name="De Vos L."/>
            <person name="Wilken P.M."/>
            <person name="Duong T.A."/>
            <person name="Aylward J."/>
            <person name="Coetzee M.P."/>
            <person name="Dadej K."/>
            <person name="De Beer Z.W."/>
            <person name="Findlay W."/>
            <person name="Havenga M."/>
            <person name="Kolarik M."/>
            <person name="Menzies J.G."/>
            <person name="Naidoo K."/>
            <person name="Pochopski O."/>
            <person name="Shoukouhi P."/>
            <person name="Santana Q.C."/>
            <person name="Seifert K.A."/>
            <person name="Soal N."/>
            <person name="Steenkamp E.T."/>
            <person name="Tatham C.T."/>
            <person name="van der Nest M.A."/>
            <person name="Wingfield M.J."/>
        </authorList>
    </citation>
    <scope>NUCLEOTIDE SEQUENCE [LARGE SCALE GENOMIC DNA]</scope>
    <source>
        <strain evidence="2">CMW44962</strain>
    </source>
</reference>
<name>A0A9W7SP36_9PEZI</name>
<reference evidence="2 3" key="2">
    <citation type="journal article" date="2021" name="Curr. Genet.">
        <title>Genetic response to nitrogen starvation in the aggressive Eucalyptus foliar pathogen Teratosphaeria destructans.</title>
        <authorList>
            <person name="Havenga M."/>
            <person name="Wingfield B.D."/>
            <person name="Wingfield M.J."/>
            <person name="Dreyer L.L."/>
            <person name="Roets F."/>
            <person name="Aylward J."/>
        </authorList>
    </citation>
    <scope>NUCLEOTIDE SEQUENCE [LARGE SCALE GENOMIC DNA]</scope>
    <source>
        <strain evidence="2">CMW44962</strain>
    </source>
</reference>
<keyword evidence="3" id="KW-1185">Reference proteome</keyword>
<comment type="caution">
    <text evidence="2">The sequence shown here is derived from an EMBL/GenBank/DDBJ whole genome shotgun (WGS) entry which is preliminary data.</text>
</comment>
<feature type="chain" id="PRO_5040981519" evidence="1">
    <location>
        <begin position="22"/>
        <end position="115"/>
    </location>
</feature>
<dbReference type="AlphaFoldDB" id="A0A9W7SP36"/>
<protein>
    <submittedName>
        <fullName evidence="2">Uncharacterized protein</fullName>
    </submittedName>
</protein>
<organism evidence="2 3">
    <name type="scientific">Teratosphaeria destructans</name>
    <dbReference type="NCBI Taxonomy" id="418781"/>
    <lineage>
        <taxon>Eukaryota</taxon>
        <taxon>Fungi</taxon>
        <taxon>Dikarya</taxon>
        <taxon>Ascomycota</taxon>
        <taxon>Pezizomycotina</taxon>
        <taxon>Dothideomycetes</taxon>
        <taxon>Dothideomycetidae</taxon>
        <taxon>Mycosphaerellales</taxon>
        <taxon>Teratosphaeriaceae</taxon>
        <taxon>Teratosphaeria</taxon>
    </lineage>
</organism>